<dbReference type="EMBL" id="LAZR01055283">
    <property type="protein sequence ID" value="KKK76718.1"/>
    <property type="molecule type" value="Genomic_DNA"/>
</dbReference>
<evidence type="ECO:0000313" key="1">
    <source>
        <dbReference type="EMBL" id="KKK76718.1"/>
    </source>
</evidence>
<gene>
    <name evidence="1" type="ORF">LCGC14_2860830</name>
</gene>
<dbReference type="Gene3D" id="2.120.10.80">
    <property type="entry name" value="Kelch-type beta propeller"/>
    <property type="match status" value="1"/>
</dbReference>
<proteinExistence type="predicted"/>
<dbReference type="AlphaFoldDB" id="A0A0F8Y5Y3"/>
<name>A0A0F8Y5Y3_9ZZZZ</name>
<evidence type="ECO:0008006" key="2">
    <source>
        <dbReference type="Google" id="ProtNLM"/>
    </source>
</evidence>
<dbReference type="InterPro" id="IPR011043">
    <property type="entry name" value="Gal_Oxase/kelch_b-propeller"/>
</dbReference>
<reference evidence="1" key="1">
    <citation type="journal article" date="2015" name="Nature">
        <title>Complex archaea that bridge the gap between prokaryotes and eukaryotes.</title>
        <authorList>
            <person name="Spang A."/>
            <person name="Saw J.H."/>
            <person name="Jorgensen S.L."/>
            <person name="Zaremba-Niedzwiedzka K."/>
            <person name="Martijn J."/>
            <person name="Lind A.E."/>
            <person name="van Eijk R."/>
            <person name="Schleper C."/>
            <person name="Guy L."/>
            <person name="Ettema T.J."/>
        </authorList>
    </citation>
    <scope>NUCLEOTIDE SEQUENCE</scope>
</reference>
<organism evidence="1">
    <name type="scientific">marine sediment metagenome</name>
    <dbReference type="NCBI Taxonomy" id="412755"/>
    <lineage>
        <taxon>unclassified sequences</taxon>
        <taxon>metagenomes</taxon>
        <taxon>ecological metagenomes</taxon>
    </lineage>
</organism>
<dbReference type="InterPro" id="IPR015915">
    <property type="entry name" value="Kelch-typ_b-propeller"/>
</dbReference>
<comment type="caution">
    <text evidence="1">The sequence shown here is derived from an EMBL/GenBank/DDBJ whole genome shotgun (WGS) entry which is preliminary data.</text>
</comment>
<protein>
    <recommendedName>
        <fullName evidence="2">Sialidase domain-containing protein</fullName>
    </recommendedName>
</protein>
<dbReference type="SUPFAM" id="SSF50965">
    <property type="entry name" value="Galactose oxidase, central domain"/>
    <property type="match status" value="1"/>
</dbReference>
<sequence length="264" mass="29827">AALAKLRAESVATGRVPPVHTYQQVCWVPDQKVFFYVGRAGNWTFDPVKMKWTCLIQPPPYQKGPKKLVPWTRWAVQTHHCYYNPAVQAPVAITTHKPQGDWLFDYKTKQWRKLARDMGNMGGEIYSTWVPPLKAQLLSNRNGRMFLHAVTAKGATWKELKDFPKALKGCEALAYDSANRVVIAVGSRSKRGPLAVWALEPKAMKWTEMKPAGAIPAGTGLWAPLWYDKDHNAMFFLNRTGQTGVETWVYRYKRAAKAPSGPGR</sequence>
<feature type="non-terminal residue" evidence="1">
    <location>
        <position position="1"/>
    </location>
</feature>
<accession>A0A0F8Y5Y3</accession>